<evidence type="ECO:0000313" key="10">
    <source>
        <dbReference type="EMBL" id="QOS20512.1"/>
    </source>
</evidence>
<evidence type="ECO:0000256" key="7">
    <source>
        <dbReference type="SAM" id="SignalP"/>
    </source>
</evidence>
<feature type="compositionally biased region" description="Polar residues" evidence="6">
    <location>
        <begin position="47"/>
        <end position="58"/>
    </location>
</feature>
<evidence type="ECO:0000256" key="1">
    <source>
        <dbReference type="ARBA" id="ARBA00004370"/>
    </source>
</evidence>
<evidence type="ECO:0000256" key="2">
    <source>
        <dbReference type="ARBA" id="ARBA00022729"/>
    </source>
</evidence>
<dbReference type="GO" id="GO:0009306">
    <property type="term" value="P:protein secretion"/>
    <property type="evidence" value="ECO:0007669"/>
    <property type="project" value="InterPro"/>
</dbReference>
<dbReference type="GO" id="GO:0015627">
    <property type="term" value="C:type II protein secretion system complex"/>
    <property type="evidence" value="ECO:0007669"/>
    <property type="project" value="TreeGrafter"/>
</dbReference>
<gene>
    <name evidence="11" type="primary">xpsD</name>
    <name evidence="10" type="ORF">VP364_00023</name>
    <name evidence="11" type="ORF">VP56_00024</name>
</gene>
<keyword evidence="2 7" id="KW-0732">Signal</keyword>
<dbReference type="InterPro" id="IPR005644">
    <property type="entry name" value="NolW-like"/>
</dbReference>
<feature type="domain" description="Type II/III secretion system secretin-like" evidence="8">
    <location>
        <begin position="514"/>
        <end position="673"/>
    </location>
</feature>
<keyword evidence="3" id="KW-0472">Membrane</keyword>
<evidence type="ECO:0000256" key="3">
    <source>
        <dbReference type="ARBA" id="ARBA00023136"/>
    </source>
</evidence>
<keyword evidence="5" id="KW-0813">Transport</keyword>
<protein>
    <submittedName>
        <fullName evidence="11">Type II secretion system protein D</fullName>
    </submittedName>
</protein>
<evidence type="ECO:0000256" key="6">
    <source>
        <dbReference type="SAM" id="MobiDB-lite"/>
    </source>
</evidence>
<feature type="domain" description="NolW-like" evidence="9">
    <location>
        <begin position="347"/>
        <end position="452"/>
    </location>
</feature>
<dbReference type="InterPro" id="IPR001775">
    <property type="entry name" value="GspD/PilQ"/>
</dbReference>
<feature type="chain" id="PRO_5033913246" evidence="7">
    <location>
        <begin position="19"/>
        <end position="714"/>
    </location>
</feature>
<dbReference type="InterPro" id="IPR038591">
    <property type="entry name" value="NolW-like_sf"/>
</dbReference>
<sequence>MKSLHKSLILGSATVMLAGCMTTGTENVSADTYKDFDLGPSSLQNKEGLSADETNLNPENDKKPKQRTSVVKMSSLGSLGDADLSYVSSMPTFADSDKKISVAIDEMTIVNFIHHIFGDVLGLDYAIAPDVERKREKVVLRLQQEVTQEELYKLAANLLEGNKVSVVSKDNILYFQTLNPKIKGNRAVGIGRLTQDVPNASGDIVQLIPYTYNSANTIQRIATRLTDAKINVFDEQKLVVAEGPRTEIMRTIQLIDMVDVPSAKGRDIRFISMAYTNTGEMIDLLKEVLQEEGLRVGQNNADVAIVPVARQNSIIVYSTSATIGDRVSKWAQTLDKPAAGDKPRYYIFRPKYSKVDNLYSALGAFVTTSGPKPSSRNNGGGSEENASSAQAGAVSNPKGRVASKVSGLGGLNDSNIQISVDEVQNSLLIKATPQEYFELKELITRLDKLPPQVALDVAIAEFDISDNFTAGISKFLFDSNLNEKEGSVVTIQPTKGSISFSGVFDSMTIDMSLIEEKSKSRVLSRPYLVVQDGESASITAGKQVPVQTGSTTTDGGTTTTEIQYRSTGVTLNVTPTINADGVVSLDIAQSVTGSEPGPADLNPIITDRSLKTSVMVGDGQTAILGGLIQNNDSNKGNAVPFLSDIPGLGNLFKAKADTFSRSELVIMITPKIMTSTLDLEEFSDSLRDVFTMKVGQETPQTQVLEITEEVTETP</sequence>
<dbReference type="GO" id="GO:0009279">
    <property type="term" value="C:cell outer membrane"/>
    <property type="evidence" value="ECO:0007669"/>
    <property type="project" value="UniProtKB-SubCell"/>
</dbReference>
<proteinExistence type="inferred from homology"/>
<evidence type="ECO:0000313" key="11">
    <source>
        <dbReference type="EMBL" id="QOS22315.1"/>
    </source>
</evidence>
<feature type="region of interest" description="Disordered" evidence="6">
    <location>
        <begin position="369"/>
        <end position="397"/>
    </location>
</feature>
<accession>A0A7M1W5Q8</accession>
<dbReference type="InterPro" id="IPR004846">
    <property type="entry name" value="T2SS/T3SS_dom"/>
</dbReference>
<dbReference type="EMBL" id="MT898211">
    <property type="protein sequence ID" value="QOS22315.1"/>
    <property type="molecule type" value="Genomic_DNA"/>
</dbReference>
<feature type="region of interest" description="Disordered" evidence="6">
    <location>
        <begin position="47"/>
        <end position="69"/>
    </location>
</feature>
<dbReference type="InterPro" id="IPR050810">
    <property type="entry name" value="Bact_Secretion_Sys_Channel"/>
</dbReference>
<comment type="similarity">
    <text evidence="4">Belongs to the bacterial secretin family.</text>
</comment>
<comment type="subcellular location">
    <subcellularLocation>
        <location evidence="5">Cell outer membrane</location>
    </subcellularLocation>
    <subcellularLocation>
        <location evidence="1">Membrane</location>
    </subcellularLocation>
</comment>
<dbReference type="EMBL" id="MT898162">
    <property type="protein sequence ID" value="QOS20512.1"/>
    <property type="molecule type" value="Genomic_DNA"/>
</dbReference>
<evidence type="ECO:0000259" key="8">
    <source>
        <dbReference type="Pfam" id="PF00263"/>
    </source>
</evidence>
<reference evidence="11" key="1">
    <citation type="submission" date="2020-08" db="EMBL/GenBank/DDBJ databases">
        <title>Genetic structure, function and evolution of capsule biosynthesis loci in Vibrio parahaemolyticus.</title>
        <authorList>
            <person name="Li L."/>
            <person name="Bian S."/>
        </authorList>
    </citation>
    <scope>NUCLEOTIDE SEQUENCE</scope>
    <source>
        <strain evidence="10">VP364</strain>
        <strain evidence="11">VP56</strain>
    </source>
</reference>
<evidence type="ECO:0000256" key="4">
    <source>
        <dbReference type="RuleBase" id="RU004003"/>
    </source>
</evidence>
<evidence type="ECO:0000256" key="5">
    <source>
        <dbReference type="RuleBase" id="RU004004"/>
    </source>
</evidence>
<dbReference type="PANTHER" id="PTHR30332">
    <property type="entry name" value="PROBABLE GENERAL SECRETION PATHWAY PROTEIN D"/>
    <property type="match status" value="1"/>
</dbReference>
<dbReference type="RefSeq" id="WP_140087493.1">
    <property type="nucleotide sequence ID" value="NZ_NNHE01000011.1"/>
</dbReference>
<dbReference type="PRINTS" id="PR00811">
    <property type="entry name" value="BCTERIALGSPD"/>
</dbReference>
<dbReference type="PROSITE" id="PS51257">
    <property type="entry name" value="PROKAR_LIPOPROTEIN"/>
    <property type="match status" value="1"/>
</dbReference>
<name>A0A7M1W5Q8_VIBPH</name>
<dbReference type="PANTHER" id="PTHR30332:SF24">
    <property type="entry name" value="SECRETIN GSPD-RELATED"/>
    <property type="match status" value="1"/>
</dbReference>
<dbReference type="Pfam" id="PF03958">
    <property type="entry name" value="Secretin_N"/>
    <property type="match status" value="1"/>
</dbReference>
<dbReference type="Gene3D" id="3.30.1370.120">
    <property type="match status" value="3"/>
</dbReference>
<evidence type="ECO:0000259" key="9">
    <source>
        <dbReference type="Pfam" id="PF03958"/>
    </source>
</evidence>
<dbReference type="AlphaFoldDB" id="A0A7M1W5Q8"/>
<feature type="signal peptide" evidence="7">
    <location>
        <begin position="1"/>
        <end position="18"/>
    </location>
</feature>
<dbReference type="PRINTS" id="PR01032">
    <property type="entry name" value="PHAGEIV"/>
</dbReference>
<dbReference type="Pfam" id="PF00263">
    <property type="entry name" value="Secretin"/>
    <property type="match status" value="1"/>
</dbReference>
<organism evidence="11">
    <name type="scientific">Vibrio parahaemolyticus</name>
    <dbReference type="NCBI Taxonomy" id="670"/>
    <lineage>
        <taxon>Bacteria</taxon>
        <taxon>Pseudomonadati</taxon>
        <taxon>Pseudomonadota</taxon>
        <taxon>Gammaproteobacteria</taxon>
        <taxon>Vibrionales</taxon>
        <taxon>Vibrionaceae</taxon>
        <taxon>Vibrio</taxon>
    </lineage>
</organism>